<keyword evidence="1" id="KW-0472">Membrane</keyword>
<dbReference type="EnsemblMetazoa" id="GPPI015328-RA">
    <property type="protein sequence ID" value="GPPI015328-PA"/>
    <property type="gene ID" value="GPPI015328"/>
</dbReference>
<sequence>MSKNIWSFIFLVICFHLMEIMLCEAILKDKSGPAYPSDVIESVSSDLLDESRARRKRRHHLHHLWGWHALAIAYLVKVKIVIVAFFVGSAIFLGLRHVLPYKCPAEVVREASHIVYPTPPYIQPNDHVHIPYTFDHSNDFNDHHLYDDNSWPKNHASLEPYDRYSDVNSQSEPQSLRKKRHVITKRDIKTSTEESRIGDFVLKFLGLDTSACRRRFLCEIEFRSKINPLTSMAFRIIGTSFFGKYINKHNKPTQANSFEECSMVNSACIFVENENLEESIRRIKNEEHITATDVNEHSRESYKSGGIDSQNQITKLKRVRNYYSDQLPKYDHSQFNS</sequence>
<dbReference type="VEuPathDB" id="VectorBase:GPPI015328"/>
<dbReference type="AlphaFoldDB" id="A0A1B0B132"/>
<evidence type="ECO:0000313" key="2">
    <source>
        <dbReference type="EnsemblMetazoa" id="GPPI015328-PA"/>
    </source>
</evidence>
<evidence type="ECO:0000256" key="1">
    <source>
        <dbReference type="SAM" id="Phobius"/>
    </source>
</evidence>
<reference evidence="3" key="1">
    <citation type="submission" date="2015-01" db="EMBL/GenBank/DDBJ databases">
        <authorList>
            <person name="Aksoy S."/>
            <person name="Warren W."/>
            <person name="Wilson R.K."/>
        </authorList>
    </citation>
    <scope>NUCLEOTIDE SEQUENCE [LARGE SCALE GENOMIC DNA]</scope>
    <source>
        <strain evidence="3">IAEA</strain>
    </source>
</reference>
<dbReference type="EMBL" id="JXJN01006965">
    <property type="status" value="NOT_ANNOTATED_CDS"/>
    <property type="molecule type" value="Genomic_DNA"/>
</dbReference>
<dbReference type="Proteomes" id="UP000092460">
    <property type="component" value="Unassembled WGS sequence"/>
</dbReference>
<organism evidence="2 3">
    <name type="scientific">Glossina palpalis gambiensis</name>
    <dbReference type="NCBI Taxonomy" id="67801"/>
    <lineage>
        <taxon>Eukaryota</taxon>
        <taxon>Metazoa</taxon>
        <taxon>Ecdysozoa</taxon>
        <taxon>Arthropoda</taxon>
        <taxon>Hexapoda</taxon>
        <taxon>Insecta</taxon>
        <taxon>Pterygota</taxon>
        <taxon>Neoptera</taxon>
        <taxon>Endopterygota</taxon>
        <taxon>Diptera</taxon>
        <taxon>Brachycera</taxon>
        <taxon>Muscomorpha</taxon>
        <taxon>Hippoboscoidea</taxon>
        <taxon>Glossinidae</taxon>
        <taxon>Glossina</taxon>
    </lineage>
</organism>
<reference evidence="2" key="2">
    <citation type="submission" date="2020-05" db="UniProtKB">
        <authorList>
            <consortium name="EnsemblMetazoa"/>
        </authorList>
    </citation>
    <scope>IDENTIFICATION</scope>
    <source>
        <strain evidence="2">IAEA</strain>
    </source>
</reference>
<proteinExistence type="predicted"/>
<evidence type="ECO:0000313" key="3">
    <source>
        <dbReference type="Proteomes" id="UP000092460"/>
    </source>
</evidence>
<protein>
    <submittedName>
        <fullName evidence="2">Uncharacterized protein</fullName>
    </submittedName>
</protein>
<feature type="transmembrane region" description="Helical" evidence="1">
    <location>
        <begin position="64"/>
        <end position="95"/>
    </location>
</feature>
<feature type="transmembrane region" description="Helical" evidence="1">
    <location>
        <begin position="6"/>
        <end position="27"/>
    </location>
</feature>
<keyword evidence="3" id="KW-1185">Reference proteome</keyword>
<name>A0A1B0B132_9MUSC</name>
<accession>A0A1B0B132</accession>
<keyword evidence="1" id="KW-1133">Transmembrane helix</keyword>
<keyword evidence="1" id="KW-0812">Transmembrane</keyword>